<keyword evidence="3" id="KW-0804">Transcription</keyword>
<organism evidence="5 6">
    <name type="scientific">Mammaliicoccus sciuri</name>
    <name type="common">Staphylococcus sciuri</name>
    <dbReference type="NCBI Taxonomy" id="1296"/>
    <lineage>
        <taxon>Bacteria</taxon>
        <taxon>Bacillati</taxon>
        <taxon>Bacillota</taxon>
        <taxon>Bacilli</taxon>
        <taxon>Bacillales</taxon>
        <taxon>Staphylococcaceae</taxon>
        <taxon>Mammaliicoccus</taxon>
    </lineage>
</organism>
<protein>
    <submittedName>
        <fullName evidence="5">Helix-turn-helix domain-containing protein</fullName>
    </submittedName>
</protein>
<dbReference type="Gene3D" id="1.10.260.40">
    <property type="entry name" value="lambda repressor-like DNA-binding domains"/>
    <property type="match status" value="1"/>
</dbReference>
<gene>
    <name evidence="5" type="ORF">NQ032_15860</name>
</gene>
<evidence type="ECO:0000313" key="5">
    <source>
        <dbReference type="EMBL" id="MCQ9305081.1"/>
    </source>
</evidence>
<dbReference type="SUPFAM" id="SSF47413">
    <property type="entry name" value="lambda repressor-like DNA-binding domains"/>
    <property type="match status" value="1"/>
</dbReference>
<dbReference type="InterPro" id="IPR010982">
    <property type="entry name" value="Lambda_DNA-bd_dom_sf"/>
</dbReference>
<dbReference type="InterPro" id="IPR001387">
    <property type="entry name" value="Cro/C1-type_HTH"/>
</dbReference>
<evidence type="ECO:0000256" key="2">
    <source>
        <dbReference type="ARBA" id="ARBA00023125"/>
    </source>
</evidence>
<name>A0AAW5LNN7_MAMSC</name>
<dbReference type="CDD" id="cd00093">
    <property type="entry name" value="HTH_XRE"/>
    <property type="match status" value="1"/>
</dbReference>
<feature type="domain" description="HTH cro/C1-type" evidence="4">
    <location>
        <begin position="24"/>
        <end position="77"/>
    </location>
</feature>
<keyword evidence="2" id="KW-0238">DNA-binding</keyword>
<dbReference type="RefSeq" id="WP_107618143.1">
    <property type="nucleotide sequence ID" value="NZ_JACDQU010000012.1"/>
</dbReference>
<dbReference type="GO" id="GO:0003677">
    <property type="term" value="F:DNA binding"/>
    <property type="evidence" value="ECO:0007669"/>
    <property type="project" value="UniProtKB-KW"/>
</dbReference>
<accession>A0AAW5LNN7</accession>
<evidence type="ECO:0000256" key="1">
    <source>
        <dbReference type="ARBA" id="ARBA00023015"/>
    </source>
</evidence>
<dbReference type="PROSITE" id="PS50943">
    <property type="entry name" value="HTH_CROC1"/>
    <property type="match status" value="1"/>
</dbReference>
<dbReference type="PANTHER" id="PTHR36511:SF3">
    <property type="entry name" value="ANTITOXIN HIGA-2"/>
    <property type="match status" value="1"/>
</dbReference>
<sequence>MKTVPLNKDNRTFKNLPYYNAGTIKSIRESIGLSRAELSELMGVSVKTVQAWESGRNKPNGSSARLLQILQVSPNEFIDYMIKD</sequence>
<dbReference type="InterPro" id="IPR052359">
    <property type="entry name" value="HTH-type_reg/antitoxin"/>
</dbReference>
<evidence type="ECO:0000259" key="4">
    <source>
        <dbReference type="PROSITE" id="PS50943"/>
    </source>
</evidence>
<dbReference type="EMBL" id="JANILD010000012">
    <property type="protein sequence ID" value="MCQ9305081.1"/>
    <property type="molecule type" value="Genomic_DNA"/>
</dbReference>
<dbReference type="PANTHER" id="PTHR36511">
    <property type="entry name" value="MERR FAMILY BACTERIAL REGULATORY PROTEIN"/>
    <property type="match status" value="1"/>
</dbReference>
<comment type="caution">
    <text evidence="5">The sequence shown here is derived from an EMBL/GenBank/DDBJ whole genome shotgun (WGS) entry which is preliminary data.</text>
</comment>
<dbReference type="SMART" id="SM00530">
    <property type="entry name" value="HTH_XRE"/>
    <property type="match status" value="1"/>
</dbReference>
<reference evidence="5" key="1">
    <citation type="submission" date="2022-07" db="EMBL/GenBank/DDBJ databases">
        <title>Bacterial species isolated from the porcine tonsil microbiota.</title>
        <authorList>
            <person name="Oliveira I.M.F."/>
        </authorList>
    </citation>
    <scope>NUCLEOTIDE SEQUENCE</scope>
    <source>
        <strain evidence="5">8QC2O2</strain>
    </source>
</reference>
<evidence type="ECO:0000256" key="3">
    <source>
        <dbReference type="ARBA" id="ARBA00023163"/>
    </source>
</evidence>
<dbReference type="Proteomes" id="UP001204068">
    <property type="component" value="Unassembled WGS sequence"/>
</dbReference>
<dbReference type="Pfam" id="PF01381">
    <property type="entry name" value="HTH_3"/>
    <property type="match status" value="1"/>
</dbReference>
<dbReference type="AlphaFoldDB" id="A0AAW5LNN7"/>
<proteinExistence type="predicted"/>
<evidence type="ECO:0000313" key="6">
    <source>
        <dbReference type="Proteomes" id="UP001204068"/>
    </source>
</evidence>
<keyword evidence="1" id="KW-0805">Transcription regulation</keyword>